<keyword evidence="3" id="KW-1185">Reference proteome</keyword>
<name>A0A1G8HMV2_9PSED</name>
<proteinExistence type="predicted"/>
<gene>
    <name evidence="2" type="ORF">SAMN05216272_105336</name>
</gene>
<dbReference type="EMBL" id="FNDS01000005">
    <property type="protein sequence ID" value="SDI07999.1"/>
    <property type="molecule type" value="Genomic_DNA"/>
</dbReference>
<evidence type="ECO:0000313" key="2">
    <source>
        <dbReference type="EMBL" id="SDI07999.1"/>
    </source>
</evidence>
<feature type="domain" description="ABC-three component systems C-terminal" evidence="1">
    <location>
        <begin position="204"/>
        <end position="331"/>
    </location>
</feature>
<dbReference type="InterPro" id="IPR046914">
    <property type="entry name" value="ABC-3C_CTD6"/>
</dbReference>
<dbReference type="STRING" id="428992.SAMN05216272_105336"/>
<reference evidence="3" key="1">
    <citation type="submission" date="2016-10" db="EMBL/GenBank/DDBJ databases">
        <authorList>
            <person name="Varghese N."/>
            <person name="Submissions S."/>
        </authorList>
    </citation>
    <scope>NUCLEOTIDE SEQUENCE [LARGE SCALE GENOMIC DNA]</scope>
    <source>
        <strain evidence="3">CCM 7469</strain>
    </source>
</reference>
<dbReference type="RefSeq" id="WP_212633143.1">
    <property type="nucleotide sequence ID" value="NZ_FNDS01000005.1"/>
</dbReference>
<dbReference type="Proteomes" id="UP000199636">
    <property type="component" value="Unassembled WGS sequence"/>
</dbReference>
<accession>A0A1G8HMV2</accession>
<evidence type="ECO:0000259" key="1">
    <source>
        <dbReference type="Pfam" id="PF20282"/>
    </source>
</evidence>
<organism evidence="2 3">
    <name type="scientific">Pseudomonas panipatensis</name>
    <dbReference type="NCBI Taxonomy" id="428992"/>
    <lineage>
        <taxon>Bacteria</taxon>
        <taxon>Pseudomonadati</taxon>
        <taxon>Pseudomonadota</taxon>
        <taxon>Gammaproteobacteria</taxon>
        <taxon>Pseudomonadales</taxon>
        <taxon>Pseudomonadaceae</taxon>
        <taxon>Pseudomonas</taxon>
    </lineage>
</organism>
<evidence type="ECO:0000313" key="3">
    <source>
        <dbReference type="Proteomes" id="UP000199636"/>
    </source>
</evidence>
<sequence>MRINHAILIRALPADRLEDFVNDWLAQRCKDYHSHELWRGTGDMGRDVTGYVTNKRMEGPWDNFQCKQLSKVLSETSTFVELGKIFMHSADGAYTLPHSYTFVAPCGVARAVQQFIAHPERFRQAFLDRWDTDIAGRLVEKKTILLTAKIEAKIQAFDFTQIHWLDAARLVDDPACKPALVKWFGEDPGPSPRGVVPVEIQASESAYISQLLKLYEEKGPGTYPNAATALANPDFSTHLRDQRTRFFDSVAFDRFYRDSTPEDYLVAFKDEIYHGVVEIHNDDHVNGLARLSQVMRQAAILQPSGILGKHAGPQVKQGTCHQFANEGRLPWYR</sequence>
<dbReference type="AlphaFoldDB" id="A0A1G8HMV2"/>
<protein>
    <recommendedName>
        <fullName evidence="1">ABC-three component systems C-terminal domain-containing protein</fullName>
    </recommendedName>
</protein>
<dbReference type="Pfam" id="PF20282">
    <property type="entry name" value="CTD6"/>
    <property type="match status" value="1"/>
</dbReference>